<evidence type="ECO:0000313" key="2">
    <source>
        <dbReference type="EMBL" id="KAF2572189.1"/>
    </source>
</evidence>
<feature type="region of interest" description="Disordered" evidence="1">
    <location>
        <begin position="137"/>
        <end position="161"/>
    </location>
</feature>
<organism evidence="2">
    <name type="scientific">Brassica cretica</name>
    <name type="common">Mustard</name>
    <dbReference type="NCBI Taxonomy" id="69181"/>
    <lineage>
        <taxon>Eukaryota</taxon>
        <taxon>Viridiplantae</taxon>
        <taxon>Streptophyta</taxon>
        <taxon>Embryophyta</taxon>
        <taxon>Tracheophyta</taxon>
        <taxon>Spermatophyta</taxon>
        <taxon>Magnoliopsida</taxon>
        <taxon>eudicotyledons</taxon>
        <taxon>Gunneridae</taxon>
        <taxon>Pentapetalae</taxon>
        <taxon>rosids</taxon>
        <taxon>malvids</taxon>
        <taxon>Brassicales</taxon>
        <taxon>Brassicaceae</taxon>
        <taxon>Brassiceae</taxon>
        <taxon>Brassica</taxon>
    </lineage>
</organism>
<sequence>MAATKVVFQIWKTSGLEDFQMTSRKPSRRLPGSLPTESSLMSPFHNRSERFGRVQSGTGRKRDGSKTGRVESGMGLTCGILKARNPKSSFLLSPKTLREREREKAIRRYVAPVMVVSGSMMLPVSQAPSFCTCGASSSHHKKFENSLSTEEEDLVPAMGSS</sequence>
<reference evidence="2" key="1">
    <citation type="submission" date="2019-12" db="EMBL/GenBank/DDBJ databases">
        <title>Genome sequencing and annotation of Brassica cretica.</title>
        <authorList>
            <person name="Studholme D.J."/>
            <person name="Sarris P.F."/>
        </authorList>
    </citation>
    <scope>NUCLEOTIDE SEQUENCE</scope>
    <source>
        <strain evidence="2">PFS-102/07</strain>
        <tissue evidence="2">Leaf</tissue>
    </source>
</reference>
<evidence type="ECO:0000256" key="1">
    <source>
        <dbReference type="SAM" id="MobiDB-lite"/>
    </source>
</evidence>
<gene>
    <name evidence="2" type="ORF">F2Q70_00001232</name>
</gene>
<dbReference type="AlphaFoldDB" id="A0A8S9IQG1"/>
<feature type="compositionally biased region" description="Basic and acidic residues" evidence="1">
    <location>
        <begin position="60"/>
        <end position="69"/>
    </location>
</feature>
<feature type="region of interest" description="Disordered" evidence="1">
    <location>
        <begin position="22"/>
        <end position="73"/>
    </location>
</feature>
<accession>A0A8S9IQG1</accession>
<name>A0A8S9IQG1_BRACR</name>
<dbReference type="EMBL" id="QGKY02001015">
    <property type="protein sequence ID" value="KAF2572189.1"/>
    <property type="molecule type" value="Genomic_DNA"/>
</dbReference>
<proteinExistence type="predicted"/>
<protein>
    <submittedName>
        <fullName evidence="2">Uncharacterized protein</fullName>
    </submittedName>
</protein>
<comment type="caution">
    <text evidence="2">The sequence shown here is derived from an EMBL/GenBank/DDBJ whole genome shotgun (WGS) entry which is preliminary data.</text>
</comment>